<gene>
    <name evidence="1" type="ORF">PR003_g26443</name>
</gene>
<comment type="caution">
    <text evidence="1">The sequence shown here is derived from an EMBL/GenBank/DDBJ whole genome shotgun (WGS) entry which is preliminary data.</text>
</comment>
<protein>
    <submittedName>
        <fullName evidence="1">Uncharacterized protein</fullName>
    </submittedName>
</protein>
<evidence type="ECO:0000313" key="2">
    <source>
        <dbReference type="Proteomes" id="UP000434957"/>
    </source>
</evidence>
<name>A0A6A4C730_9STRA</name>
<sequence>MMSCASNSFFFHDANFLACMPPAFVRMSSSFSQVNGVFFTVKTRSSSSPSSPFWE</sequence>
<dbReference type="Proteomes" id="UP000434957">
    <property type="component" value="Unassembled WGS sequence"/>
</dbReference>
<evidence type="ECO:0000313" key="1">
    <source>
        <dbReference type="EMBL" id="KAE9285974.1"/>
    </source>
</evidence>
<proteinExistence type="predicted"/>
<keyword evidence="2" id="KW-1185">Reference proteome</keyword>
<accession>A0A6A4C730</accession>
<reference evidence="1 2" key="1">
    <citation type="submission" date="2018-08" db="EMBL/GenBank/DDBJ databases">
        <title>Genomic investigation of the strawberry pathogen Phytophthora fragariae indicates pathogenicity is determined by transcriptional variation in three key races.</title>
        <authorList>
            <person name="Adams T.M."/>
            <person name="Armitage A.D."/>
            <person name="Sobczyk M.K."/>
            <person name="Bates H.J."/>
            <person name="Dunwell J.M."/>
            <person name="Nellist C.F."/>
            <person name="Harrison R.J."/>
        </authorList>
    </citation>
    <scope>NUCLEOTIDE SEQUENCE [LARGE SCALE GENOMIC DNA]</scope>
    <source>
        <strain evidence="1 2">SCRP333</strain>
    </source>
</reference>
<dbReference type="EMBL" id="QXFT01003423">
    <property type="protein sequence ID" value="KAE9285974.1"/>
    <property type="molecule type" value="Genomic_DNA"/>
</dbReference>
<dbReference type="AlphaFoldDB" id="A0A6A4C730"/>
<organism evidence="1 2">
    <name type="scientific">Phytophthora rubi</name>
    <dbReference type="NCBI Taxonomy" id="129364"/>
    <lineage>
        <taxon>Eukaryota</taxon>
        <taxon>Sar</taxon>
        <taxon>Stramenopiles</taxon>
        <taxon>Oomycota</taxon>
        <taxon>Peronosporomycetes</taxon>
        <taxon>Peronosporales</taxon>
        <taxon>Peronosporaceae</taxon>
        <taxon>Phytophthora</taxon>
    </lineage>
</organism>